<evidence type="ECO:0000313" key="3">
    <source>
        <dbReference type="Proteomes" id="UP000609064"/>
    </source>
</evidence>
<reference evidence="2" key="1">
    <citation type="journal article" date="2014" name="Int. J. Syst. Evol. Microbiol.">
        <title>Complete genome sequence of Corynebacterium casei LMG S-19264T (=DSM 44701T), isolated from a smear-ripened cheese.</title>
        <authorList>
            <consortium name="US DOE Joint Genome Institute (JGI-PGF)"/>
            <person name="Walter F."/>
            <person name="Albersmeier A."/>
            <person name="Kalinowski J."/>
            <person name="Ruckert C."/>
        </authorList>
    </citation>
    <scope>NUCLEOTIDE SEQUENCE</scope>
    <source>
        <strain evidence="2">CGMCC 1.15958</strain>
    </source>
</reference>
<dbReference type="InterPro" id="IPR043964">
    <property type="entry name" value="P-loop_TraG"/>
</dbReference>
<dbReference type="Proteomes" id="UP000609064">
    <property type="component" value="Unassembled WGS sequence"/>
</dbReference>
<dbReference type="EMBL" id="BMKK01000002">
    <property type="protein sequence ID" value="GGD48502.1"/>
    <property type="molecule type" value="Genomic_DNA"/>
</dbReference>
<dbReference type="PANTHER" id="PTHR38467:SF1">
    <property type="entry name" value="CONJUGATIVE TRANSFER: ASSEMBLY"/>
    <property type="match status" value="1"/>
</dbReference>
<keyword evidence="3" id="KW-1185">Reference proteome</keyword>
<dbReference type="SUPFAM" id="SSF52540">
    <property type="entry name" value="P-loop containing nucleoside triphosphate hydrolases"/>
    <property type="match status" value="1"/>
</dbReference>
<dbReference type="Gene3D" id="3.40.50.300">
    <property type="entry name" value="P-loop containing nucleotide triphosphate hydrolases"/>
    <property type="match status" value="1"/>
</dbReference>
<feature type="domain" description="TraG P-loop" evidence="1">
    <location>
        <begin position="380"/>
        <end position="790"/>
    </location>
</feature>
<evidence type="ECO:0000313" key="2">
    <source>
        <dbReference type="EMBL" id="GGD48502.1"/>
    </source>
</evidence>
<dbReference type="Pfam" id="PF19044">
    <property type="entry name" value="P-loop_TraG"/>
    <property type="match status" value="1"/>
</dbReference>
<reference evidence="2" key="2">
    <citation type="submission" date="2020-09" db="EMBL/GenBank/DDBJ databases">
        <authorList>
            <person name="Sun Q."/>
            <person name="Zhou Y."/>
        </authorList>
    </citation>
    <scope>NUCLEOTIDE SEQUENCE</scope>
    <source>
        <strain evidence="2">CGMCC 1.15958</strain>
    </source>
</reference>
<dbReference type="InterPro" id="IPR027417">
    <property type="entry name" value="P-loop_NTPase"/>
</dbReference>
<evidence type="ECO:0000259" key="1">
    <source>
        <dbReference type="Pfam" id="PF19044"/>
    </source>
</evidence>
<proteinExistence type="predicted"/>
<protein>
    <submittedName>
        <fullName evidence="2">Transposase</fullName>
    </submittedName>
</protein>
<dbReference type="InterPro" id="IPR053155">
    <property type="entry name" value="F-pilin_assembly_TraC"/>
</dbReference>
<organism evidence="2 3">
    <name type="scientific">Emticicia aquatilis</name>
    <dbReference type="NCBI Taxonomy" id="1537369"/>
    <lineage>
        <taxon>Bacteria</taxon>
        <taxon>Pseudomonadati</taxon>
        <taxon>Bacteroidota</taxon>
        <taxon>Cytophagia</taxon>
        <taxon>Cytophagales</taxon>
        <taxon>Leadbetterellaceae</taxon>
        <taxon>Emticicia</taxon>
    </lineage>
</organism>
<dbReference type="AlphaFoldDB" id="A0A916YKU0"/>
<gene>
    <name evidence="2" type="ORF">GCM10011514_10710</name>
</gene>
<sequence length="812" mass="93990">MSDGRVGIGYRVQGVEIERLSTGEYNKIGENVSQVLKSLEIGACVQMMGFYYYDQANLSMKDKNYYEQRFIHSFGERPIQRHEQYLFISFGEEKNKDYTLTNNWFGRGGRVFENTFKDISSYKRKIETIANHFISIVSIGDLSYQRLTEDEVMKVLCQYFNLDFTPDQYTIFKTFTPDKERLILGTDTVNIISMSGQPTNVNNDMDNGYNVSSPQLYALMNELEIPHVLSVTFKPLDTQKAYNKIEFEAKNIARLDFLMSEQHRAKSRDMFEFLNEITTNGNSLLNVSVQCLVWKPSGGMPPSGVPHKQIEDSIQKVMKAYREIGAESYLENLDTTNLFVSNAPCNSYQNFRWLLMDNMVAACYFTTTALLKSDKKGDLLCDRMGNPLLVDFYDTIRFENNNSLTIGVPGSGKSFTMGNLILQRFYRGERQIIIDVGGTYLSIFYAIPPDKCRYYEYDPEKPLRYNPFLVNYDEISGEFRLTEAKMEFLINLIATIWRGNSNLTNAERSILNKFLNQYFDEYNQQKQSTMPCICGFYDFLNTFQQENDGKDVYTKIEKSLNIDELLITLEPFAVGSYQAILNSDNNFDLEQPIASYPLICFDLAKIKANPTLYPVVGMLIIELSCDIIDKYPKVIKRIYIDEAWSMLDGLLGGFIEYMYRTVRKCEGTISIITQGISEIQNSSIGTVVKDLSSTVFILRHTDSNMIDKNVKFFGLNKHAEDLLKSLRKDAADKWREIFVKRADLINVYRVEVPSKIIPLLTSRAEERNKIREMAEGGKYFDYAINRFVEEWEAEYHPEWRFPTERRPKEHEI</sequence>
<dbReference type="PANTHER" id="PTHR38467">
    <property type="match status" value="1"/>
</dbReference>
<dbReference type="Gene3D" id="1.10.8.730">
    <property type="match status" value="1"/>
</dbReference>
<comment type="caution">
    <text evidence="2">The sequence shown here is derived from an EMBL/GenBank/DDBJ whole genome shotgun (WGS) entry which is preliminary data.</text>
</comment>
<name>A0A916YKU0_9BACT</name>
<accession>A0A916YKU0</accession>